<name>A0A6J5M5Z9_9CAUD</name>
<gene>
    <name evidence="2" type="ORF">UFOVP441_26</name>
</gene>
<dbReference type="InterPro" id="IPR045958">
    <property type="entry name" value="DUF6378"/>
</dbReference>
<accession>A0A6J5M5Z9</accession>
<reference evidence="2" key="1">
    <citation type="submission" date="2020-04" db="EMBL/GenBank/DDBJ databases">
        <authorList>
            <person name="Chiriac C."/>
            <person name="Salcher M."/>
            <person name="Ghai R."/>
            <person name="Kavagutti S V."/>
        </authorList>
    </citation>
    <scope>NUCLEOTIDE SEQUENCE</scope>
</reference>
<sequence length="97" mass="11227">MTKTEDLLNEVITTIQERGSVYGHPYYNHKRIAGLWSAYLDYPITPHQAALCMALVKVSRLTETPDHYDSVKDFVAYGAIYRTVLEAVQDQDFEWKE</sequence>
<evidence type="ECO:0000259" key="1">
    <source>
        <dbReference type="Pfam" id="PF19905"/>
    </source>
</evidence>
<protein>
    <recommendedName>
        <fullName evidence="1">DUF6378 domain-containing protein</fullName>
    </recommendedName>
</protein>
<organism evidence="2">
    <name type="scientific">uncultured Caudovirales phage</name>
    <dbReference type="NCBI Taxonomy" id="2100421"/>
    <lineage>
        <taxon>Viruses</taxon>
        <taxon>Duplodnaviria</taxon>
        <taxon>Heunggongvirae</taxon>
        <taxon>Uroviricota</taxon>
        <taxon>Caudoviricetes</taxon>
        <taxon>Peduoviridae</taxon>
        <taxon>Maltschvirus</taxon>
        <taxon>Maltschvirus maltsch</taxon>
    </lineage>
</organism>
<proteinExistence type="predicted"/>
<dbReference type="EMBL" id="LR796405">
    <property type="protein sequence ID" value="CAB4142154.1"/>
    <property type="molecule type" value="Genomic_DNA"/>
</dbReference>
<evidence type="ECO:0000313" key="2">
    <source>
        <dbReference type="EMBL" id="CAB4142154.1"/>
    </source>
</evidence>
<feature type="domain" description="DUF6378" evidence="1">
    <location>
        <begin position="8"/>
        <end position="82"/>
    </location>
</feature>
<dbReference type="Pfam" id="PF19905">
    <property type="entry name" value="DUF6378"/>
    <property type="match status" value="1"/>
</dbReference>